<comment type="caution">
    <text evidence="2">The sequence shown here is derived from an EMBL/GenBank/DDBJ whole genome shotgun (WGS) entry which is preliminary data.</text>
</comment>
<protein>
    <submittedName>
        <fullName evidence="2">Uncharacterized protein</fullName>
    </submittedName>
</protein>
<accession>A0ABM9RUN2</accession>
<keyword evidence="1" id="KW-0472">Membrane</keyword>
<name>A0ABM9RUN2_YEREN</name>
<proteinExistence type="predicted"/>
<dbReference type="RefSeq" id="WP_154236395.1">
    <property type="nucleotide sequence ID" value="NZ_CPXJ01000003.1"/>
</dbReference>
<feature type="transmembrane region" description="Helical" evidence="1">
    <location>
        <begin position="70"/>
        <end position="95"/>
    </location>
</feature>
<evidence type="ECO:0000256" key="1">
    <source>
        <dbReference type="SAM" id="Phobius"/>
    </source>
</evidence>
<keyword evidence="1" id="KW-1133">Transmembrane helix</keyword>
<dbReference type="EMBL" id="CPXJ01000003">
    <property type="protein sequence ID" value="CND08233.1"/>
    <property type="molecule type" value="Genomic_DNA"/>
</dbReference>
<evidence type="ECO:0000313" key="2">
    <source>
        <dbReference type="EMBL" id="CND08233.1"/>
    </source>
</evidence>
<reference evidence="2 3" key="1">
    <citation type="submission" date="2015-03" db="EMBL/GenBank/DDBJ databases">
        <authorList>
            <consortium name="Pathogen Informatics"/>
            <person name="Murphy D."/>
        </authorList>
    </citation>
    <scope>NUCLEOTIDE SEQUENCE [LARGE SCALE GENOMIC DNA]</scope>
    <source>
        <strain evidence="2 3">IP05342</strain>
    </source>
</reference>
<sequence length="99" mass="10785">MQLDIIILSGDRSGLVINLGELSSHSSITSWVKENEALELRLEVIGSYSEAEIVLYDHQIIATSSKMKGVLFLFGSLNVGGVNSMSTYSLIILALQSLR</sequence>
<gene>
    <name evidence="2" type="ORF">ERS137959_00289</name>
</gene>
<evidence type="ECO:0000313" key="3">
    <source>
        <dbReference type="Proteomes" id="UP000041601"/>
    </source>
</evidence>
<dbReference type="Proteomes" id="UP000041601">
    <property type="component" value="Unassembled WGS sequence"/>
</dbReference>
<keyword evidence="3" id="KW-1185">Reference proteome</keyword>
<keyword evidence="1" id="KW-0812">Transmembrane</keyword>
<organism evidence="2 3">
    <name type="scientific">Yersinia enterocolitica</name>
    <dbReference type="NCBI Taxonomy" id="630"/>
    <lineage>
        <taxon>Bacteria</taxon>
        <taxon>Pseudomonadati</taxon>
        <taxon>Pseudomonadota</taxon>
        <taxon>Gammaproteobacteria</taxon>
        <taxon>Enterobacterales</taxon>
        <taxon>Yersiniaceae</taxon>
        <taxon>Yersinia</taxon>
    </lineage>
</organism>